<dbReference type="InterPro" id="IPR000719">
    <property type="entry name" value="Prot_kinase_dom"/>
</dbReference>
<organism evidence="16 17">
    <name type="scientific">Xylaria multiplex</name>
    <dbReference type="NCBI Taxonomy" id="323545"/>
    <lineage>
        <taxon>Eukaryota</taxon>
        <taxon>Fungi</taxon>
        <taxon>Dikarya</taxon>
        <taxon>Ascomycota</taxon>
        <taxon>Pezizomycotina</taxon>
        <taxon>Sordariomycetes</taxon>
        <taxon>Xylariomycetidae</taxon>
        <taxon>Xylariales</taxon>
        <taxon>Xylariaceae</taxon>
        <taxon>Xylaria</taxon>
    </lineage>
</organism>
<accession>A0A7C8IN57</accession>
<dbReference type="AlphaFoldDB" id="A0A7C8IN57"/>
<dbReference type="GO" id="GO:0004674">
    <property type="term" value="F:protein serine/threonine kinase activity"/>
    <property type="evidence" value="ECO:0007669"/>
    <property type="project" value="UniProtKB-KW"/>
</dbReference>
<dbReference type="GO" id="GO:0034045">
    <property type="term" value="C:phagophore assembly site membrane"/>
    <property type="evidence" value="ECO:0007669"/>
    <property type="project" value="UniProtKB-SubCell"/>
</dbReference>
<dbReference type="Gene3D" id="3.10.590.10">
    <property type="entry name" value="ph1033 like domains"/>
    <property type="match status" value="1"/>
</dbReference>
<reference evidence="16 17" key="1">
    <citation type="submission" date="2019-12" db="EMBL/GenBank/DDBJ databases">
        <title>Draft genome sequence of the ascomycete Xylaria multiplex DSM 110363.</title>
        <authorList>
            <person name="Buettner E."/>
            <person name="Kellner H."/>
        </authorList>
    </citation>
    <scope>NUCLEOTIDE SEQUENCE [LARGE SCALE GENOMIC DNA]</scope>
    <source>
        <strain evidence="16 17">DSM 110363</strain>
    </source>
</reference>
<evidence type="ECO:0000256" key="11">
    <source>
        <dbReference type="ARBA" id="ARBA00030237"/>
    </source>
</evidence>
<evidence type="ECO:0000256" key="13">
    <source>
        <dbReference type="ARBA" id="ARBA00048679"/>
    </source>
</evidence>
<keyword evidence="6" id="KW-0547">Nucleotide-binding</keyword>
<dbReference type="Proteomes" id="UP000481858">
    <property type="component" value="Unassembled WGS sequence"/>
</dbReference>
<dbReference type="GO" id="GO:0003723">
    <property type="term" value="F:RNA binding"/>
    <property type="evidence" value="ECO:0007669"/>
    <property type="project" value="InterPro"/>
</dbReference>
<keyword evidence="3" id="KW-0813">Transport</keyword>
<evidence type="ECO:0000256" key="8">
    <source>
        <dbReference type="ARBA" id="ARBA00022840"/>
    </source>
</evidence>
<dbReference type="InterPro" id="IPR008271">
    <property type="entry name" value="Ser/Thr_kinase_AS"/>
</dbReference>
<dbReference type="SMART" id="SM00220">
    <property type="entry name" value="S_TKc"/>
    <property type="match status" value="1"/>
</dbReference>
<feature type="domain" description="Protein kinase" evidence="14">
    <location>
        <begin position="42"/>
        <end position="315"/>
    </location>
</feature>
<dbReference type="GO" id="GO:0005829">
    <property type="term" value="C:cytosol"/>
    <property type="evidence" value="ECO:0007669"/>
    <property type="project" value="TreeGrafter"/>
</dbReference>
<evidence type="ECO:0000256" key="6">
    <source>
        <dbReference type="ARBA" id="ARBA00022741"/>
    </source>
</evidence>
<proteinExistence type="predicted"/>
<evidence type="ECO:0000256" key="3">
    <source>
        <dbReference type="ARBA" id="ARBA00022448"/>
    </source>
</evidence>
<dbReference type="SUPFAM" id="SSF56112">
    <property type="entry name" value="Protein kinase-like (PK-like)"/>
    <property type="match status" value="1"/>
</dbReference>
<evidence type="ECO:0000259" key="15">
    <source>
        <dbReference type="PROSITE" id="PS50882"/>
    </source>
</evidence>
<evidence type="ECO:0000256" key="7">
    <source>
        <dbReference type="ARBA" id="ARBA00022777"/>
    </source>
</evidence>
<feature type="domain" description="YTH" evidence="15">
    <location>
        <begin position="401"/>
        <end position="482"/>
    </location>
</feature>
<gene>
    <name evidence="16" type="ORF">GQX73_g8878</name>
</gene>
<keyword evidence="8" id="KW-0067">ATP-binding</keyword>
<dbReference type="CDD" id="cd21134">
    <property type="entry name" value="YTH"/>
    <property type="match status" value="1"/>
</dbReference>
<evidence type="ECO:0000259" key="14">
    <source>
        <dbReference type="PROSITE" id="PS50011"/>
    </source>
</evidence>
<dbReference type="EC" id="2.7.11.1" evidence="2"/>
<dbReference type="PANTHER" id="PTHR24348">
    <property type="entry name" value="SERINE/THREONINE-PROTEIN KINASE UNC-51-RELATED"/>
    <property type="match status" value="1"/>
</dbReference>
<dbReference type="InterPro" id="IPR011009">
    <property type="entry name" value="Kinase-like_dom_sf"/>
</dbReference>
<sequence length="482" mass="54430">MARSESRLVAASRIEAEFLPGCVKHRPRKFDSSQFPGIEEIWDVESTIGKGTFGVVRIERRRVSRTDHRSSTLNQVRAVKEISKSAAAGQKWDYMKELEAIARFSSSEYAPYFVRSHGWFENNESIFIAMEYFSLGDLRRFMDARPEFSEDATQQIVRQLLKGIRFMHASNFAHRDLKPGNILVASYSPRWVVKIADFGISKQFMEGGTNLQTQVGTLSYMAPEVLGASNSANSYSVSVDIWAIGIIAIELLLKQHPLPTVSDLFDLFHGRSLLLTDTERGLFLSEACRDFVRGLLDTEPTRRLTASLALLHEWLEEVIPDSDDEESLFVTNDQLPGSLSSRERHGATSISLPSLAWSNLRLTNNTSTAQSTDTLLDTYNGPMLNSHLLLPSLQGFSLEANKYFVLRSDNPIDIETSVAHEVWTSSPRVNKILEKAWWKTSGQVILFFSVIGSQRFCGIAQMTSGMDWENTDEHWLEDSWRG</sequence>
<keyword evidence="7" id="KW-0418">Kinase</keyword>
<keyword evidence="4" id="KW-0723">Serine/threonine-protein kinase</keyword>
<keyword evidence="5" id="KW-0808">Transferase</keyword>
<dbReference type="GO" id="GO:0010506">
    <property type="term" value="P:regulation of autophagy"/>
    <property type="evidence" value="ECO:0007669"/>
    <property type="project" value="InterPro"/>
</dbReference>
<dbReference type="PROSITE" id="PS50011">
    <property type="entry name" value="PROTEIN_KINASE_DOM"/>
    <property type="match status" value="1"/>
</dbReference>
<evidence type="ECO:0000256" key="2">
    <source>
        <dbReference type="ARBA" id="ARBA00012513"/>
    </source>
</evidence>
<keyword evidence="9" id="KW-0653">Protein transport</keyword>
<dbReference type="Pfam" id="PF04146">
    <property type="entry name" value="YTH"/>
    <property type="match status" value="1"/>
</dbReference>
<dbReference type="Pfam" id="PF00069">
    <property type="entry name" value="Pkinase"/>
    <property type="match status" value="1"/>
</dbReference>
<dbReference type="PANTHER" id="PTHR24348:SF22">
    <property type="entry name" value="NON-SPECIFIC SERINE_THREONINE PROTEIN KINASE"/>
    <property type="match status" value="1"/>
</dbReference>
<dbReference type="PROSITE" id="PS00108">
    <property type="entry name" value="PROTEIN_KINASE_ST"/>
    <property type="match status" value="1"/>
</dbReference>
<evidence type="ECO:0000313" key="17">
    <source>
        <dbReference type="Proteomes" id="UP000481858"/>
    </source>
</evidence>
<comment type="catalytic activity">
    <reaction evidence="12">
        <text>L-threonyl-[protein] + ATP = O-phospho-L-threonyl-[protein] + ADP + H(+)</text>
        <dbReference type="Rhea" id="RHEA:46608"/>
        <dbReference type="Rhea" id="RHEA-COMP:11060"/>
        <dbReference type="Rhea" id="RHEA-COMP:11605"/>
        <dbReference type="ChEBI" id="CHEBI:15378"/>
        <dbReference type="ChEBI" id="CHEBI:30013"/>
        <dbReference type="ChEBI" id="CHEBI:30616"/>
        <dbReference type="ChEBI" id="CHEBI:61977"/>
        <dbReference type="ChEBI" id="CHEBI:456216"/>
        <dbReference type="EC" id="2.7.11.1"/>
    </reaction>
</comment>
<evidence type="ECO:0000256" key="10">
    <source>
        <dbReference type="ARBA" id="ARBA00023006"/>
    </source>
</evidence>
<dbReference type="InterPro" id="IPR045269">
    <property type="entry name" value="Atg1-like"/>
</dbReference>
<evidence type="ECO:0000256" key="5">
    <source>
        <dbReference type="ARBA" id="ARBA00022679"/>
    </source>
</evidence>
<dbReference type="GO" id="GO:0000045">
    <property type="term" value="P:autophagosome assembly"/>
    <property type="evidence" value="ECO:0007669"/>
    <property type="project" value="TreeGrafter"/>
</dbReference>
<dbReference type="Gene3D" id="1.10.510.10">
    <property type="entry name" value="Transferase(Phosphotransferase) domain 1"/>
    <property type="match status" value="1"/>
</dbReference>
<evidence type="ECO:0000256" key="9">
    <source>
        <dbReference type="ARBA" id="ARBA00022927"/>
    </source>
</evidence>
<keyword evidence="10" id="KW-0072">Autophagy</keyword>
<comment type="subcellular location">
    <subcellularLocation>
        <location evidence="1">Preautophagosomal structure membrane</location>
        <topology evidence="1">Peripheral membrane protein</topology>
    </subcellularLocation>
</comment>
<evidence type="ECO:0000256" key="12">
    <source>
        <dbReference type="ARBA" id="ARBA00047899"/>
    </source>
</evidence>
<dbReference type="GO" id="GO:0005776">
    <property type="term" value="C:autophagosome"/>
    <property type="evidence" value="ECO:0007669"/>
    <property type="project" value="TreeGrafter"/>
</dbReference>
<evidence type="ECO:0000256" key="4">
    <source>
        <dbReference type="ARBA" id="ARBA00022527"/>
    </source>
</evidence>
<comment type="caution">
    <text evidence="16">The sequence shown here is derived from an EMBL/GenBank/DDBJ whole genome shotgun (WGS) entry which is preliminary data.</text>
</comment>
<dbReference type="InParanoid" id="A0A7C8IN57"/>
<dbReference type="GO" id="GO:0015031">
    <property type="term" value="P:protein transport"/>
    <property type="evidence" value="ECO:0007669"/>
    <property type="project" value="UniProtKB-KW"/>
</dbReference>
<keyword evidence="17" id="KW-1185">Reference proteome</keyword>
<dbReference type="PROSITE" id="PS50882">
    <property type="entry name" value="YTH"/>
    <property type="match status" value="1"/>
</dbReference>
<evidence type="ECO:0000313" key="16">
    <source>
        <dbReference type="EMBL" id="KAF2964685.1"/>
    </source>
</evidence>
<name>A0A7C8IN57_9PEZI</name>
<dbReference type="GO" id="GO:0005524">
    <property type="term" value="F:ATP binding"/>
    <property type="evidence" value="ECO:0007669"/>
    <property type="project" value="UniProtKB-KW"/>
</dbReference>
<dbReference type="EMBL" id="WUBL01000140">
    <property type="protein sequence ID" value="KAF2964685.1"/>
    <property type="molecule type" value="Genomic_DNA"/>
</dbReference>
<dbReference type="OrthoDB" id="10252171at2759"/>
<comment type="catalytic activity">
    <reaction evidence="13">
        <text>L-seryl-[protein] + ATP = O-phospho-L-seryl-[protein] + ADP + H(+)</text>
        <dbReference type="Rhea" id="RHEA:17989"/>
        <dbReference type="Rhea" id="RHEA-COMP:9863"/>
        <dbReference type="Rhea" id="RHEA-COMP:11604"/>
        <dbReference type="ChEBI" id="CHEBI:15378"/>
        <dbReference type="ChEBI" id="CHEBI:29999"/>
        <dbReference type="ChEBI" id="CHEBI:30616"/>
        <dbReference type="ChEBI" id="CHEBI:83421"/>
        <dbReference type="ChEBI" id="CHEBI:456216"/>
        <dbReference type="EC" id="2.7.11.1"/>
    </reaction>
</comment>
<dbReference type="InterPro" id="IPR007275">
    <property type="entry name" value="YTH_domain"/>
</dbReference>
<protein>
    <recommendedName>
        <fullName evidence="2">non-specific serine/threonine protein kinase</fullName>
        <ecNumber evidence="2">2.7.11.1</ecNumber>
    </recommendedName>
    <alternativeName>
        <fullName evidence="11">Autophagy-related protein 1</fullName>
    </alternativeName>
</protein>
<evidence type="ECO:0000256" key="1">
    <source>
        <dbReference type="ARBA" id="ARBA00004623"/>
    </source>
</evidence>